<feature type="DNA-binding region" description="H-T-H motif" evidence="5">
    <location>
        <begin position="25"/>
        <end position="44"/>
    </location>
</feature>
<dbReference type="AlphaFoldDB" id="A0A316I4A7"/>
<gene>
    <name evidence="7" type="ORF">C8D88_104371</name>
</gene>
<dbReference type="InterPro" id="IPR009057">
    <property type="entry name" value="Homeodomain-like_sf"/>
</dbReference>
<evidence type="ECO:0000256" key="1">
    <source>
        <dbReference type="ARBA" id="ARBA00022491"/>
    </source>
</evidence>
<protein>
    <submittedName>
        <fullName evidence="7">TetR family transcriptional regulator</fullName>
    </submittedName>
</protein>
<dbReference type="Gene3D" id="1.10.357.10">
    <property type="entry name" value="Tetracycline Repressor, domain 2"/>
    <property type="match status" value="1"/>
</dbReference>
<feature type="domain" description="HTH tetR-type" evidence="6">
    <location>
        <begin position="2"/>
        <end position="62"/>
    </location>
</feature>
<dbReference type="PANTHER" id="PTHR30055:SF151">
    <property type="entry name" value="TRANSCRIPTIONAL REGULATORY PROTEIN"/>
    <property type="match status" value="1"/>
</dbReference>
<dbReference type="Proteomes" id="UP000246005">
    <property type="component" value="Unassembled WGS sequence"/>
</dbReference>
<keyword evidence="3 5" id="KW-0238">DNA-binding</keyword>
<dbReference type="InterPro" id="IPR001647">
    <property type="entry name" value="HTH_TetR"/>
</dbReference>
<dbReference type="InterPro" id="IPR050109">
    <property type="entry name" value="HTH-type_TetR-like_transc_reg"/>
</dbReference>
<name>A0A316I4A7_9PSEU</name>
<dbReference type="EMBL" id="QGHB01000004">
    <property type="protein sequence ID" value="PWK87210.1"/>
    <property type="molecule type" value="Genomic_DNA"/>
</dbReference>
<evidence type="ECO:0000259" key="6">
    <source>
        <dbReference type="PROSITE" id="PS50977"/>
    </source>
</evidence>
<reference evidence="7 8" key="1">
    <citation type="submission" date="2018-05" db="EMBL/GenBank/DDBJ databases">
        <title>Genomic Encyclopedia of Type Strains, Phase IV (KMG-IV): sequencing the most valuable type-strain genomes for metagenomic binning, comparative biology and taxonomic classification.</title>
        <authorList>
            <person name="Goeker M."/>
        </authorList>
    </citation>
    <scope>NUCLEOTIDE SEQUENCE [LARGE SCALE GENOMIC DNA]</scope>
    <source>
        <strain evidence="7 8">DSM 45480</strain>
    </source>
</reference>
<dbReference type="SUPFAM" id="SSF46689">
    <property type="entry name" value="Homeodomain-like"/>
    <property type="match status" value="1"/>
</dbReference>
<accession>A0A316I4A7</accession>
<dbReference type="RefSeq" id="WP_211337344.1">
    <property type="nucleotide sequence ID" value="NZ_QGHB01000004.1"/>
</dbReference>
<dbReference type="InterPro" id="IPR004111">
    <property type="entry name" value="Repressor_TetR_C"/>
</dbReference>
<proteinExistence type="predicted"/>
<evidence type="ECO:0000256" key="3">
    <source>
        <dbReference type="ARBA" id="ARBA00023125"/>
    </source>
</evidence>
<dbReference type="InterPro" id="IPR036271">
    <property type="entry name" value="Tet_transcr_reg_TetR-rel_C_sf"/>
</dbReference>
<dbReference type="GO" id="GO:0003700">
    <property type="term" value="F:DNA-binding transcription factor activity"/>
    <property type="evidence" value="ECO:0007669"/>
    <property type="project" value="TreeGrafter"/>
</dbReference>
<dbReference type="PRINTS" id="PR00400">
    <property type="entry name" value="TETREPRESSOR"/>
</dbReference>
<evidence type="ECO:0000256" key="2">
    <source>
        <dbReference type="ARBA" id="ARBA00023015"/>
    </source>
</evidence>
<dbReference type="Pfam" id="PF00440">
    <property type="entry name" value="TetR_N"/>
    <property type="match status" value="1"/>
</dbReference>
<dbReference type="Gene3D" id="1.10.10.60">
    <property type="entry name" value="Homeodomain-like"/>
    <property type="match status" value="1"/>
</dbReference>
<dbReference type="GO" id="GO:0046677">
    <property type="term" value="P:response to antibiotic"/>
    <property type="evidence" value="ECO:0007669"/>
    <property type="project" value="InterPro"/>
</dbReference>
<dbReference type="GO" id="GO:0045892">
    <property type="term" value="P:negative regulation of DNA-templated transcription"/>
    <property type="evidence" value="ECO:0007669"/>
    <property type="project" value="InterPro"/>
</dbReference>
<comment type="caution">
    <text evidence="7">The sequence shown here is derived from an EMBL/GenBank/DDBJ whole genome shotgun (WGS) entry which is preliminary data.</text>
</comment>
<dbReference type="GO" id="GO:0000976">
    <property type="term" value="F:transcription cis-regulatory region binding"/>
    <property type="evidence" value="ECO:0007669"/>
    <property type="project" value="TreeGrafter"/>
</dbReference>
<dbReference type="PROSITE" id="PS50977">
    <property type="entry name" value="HTH_TETR_2"/>
    <property type="match status" value="1"/>
</dbReference>
<evidence type="ECO:0000313" key="7">
    <source>
        <dbReference type="EMBL" id="PWK87210.1"/>
    </source>
</evidence>
<dbReference type="PANTHER" id="PTHR30055">
    <property type="entry name" value="HTH-TYPE TRANSCRIPTIONAL REGULATOR RUTR"/>
    <property type="match status" value="1"/>
</dbReference>
<dbReference type="InterPro" id="IPR003012">
    <property type="entry name" value="Tet_transcr_reg_TetR"/>
</dbReference>
<sequence>MTKSQAEVVRAALELLDEEGTGAVTLRAIARRLDVHMNSVVWHARSKARLSELMADAIVAGVSLTGLPRDWHARATEIARRYRRALLAHRDGAAVVAGTYANEPATLDVAEAFVGALLEGGLSEREAAWTCWSVIYFILGLCQEEQALPHRSSDDLTPGRRPALEKVLPFLAGESFDERFEFGVAKLLAR</sequence>
<dbReference type="Pfam" id="PF02909">
    <property type="entry name" value="TetR_C_1"/>
    <property type="match status" value="1"/>
</dbReference>
<keyword evidence="4" id="KW-0804">Transcription</keyword>
<organism evidence="7 8">
    <name type="scientific">Lentzea atacamensis</name>
    <dbReference type="NCBI Taxonomy" id="531938"/>
    <lineage>
        <taxon>Bacteria</taxon>
        <taxon>Bacillati</taxon>
        <taxon>Actinomycetota</taxon>
        <taxon>Actinomycetes</taxon>
        <taxon>Pseudonocardiales</taxon>
        <taxon>Pseudonocardiaceae</taxon>
        <taxon>Lentzea</taxon>
    </lineage>
</organism>
<dbReference type="SUPFAM" id="SSF48498">
    <property type="entry name" value="Tetracyclin repressor-like, C-terminal domain"/>
    <property type="match status" value="1"/>
</dbReference>
<evidence type="ECO:0000256" key="4">
    <source>
        <dbReference type="ARBA" id="ARBA00023163"/>
    </source>
</evidence>
<keyword evidence="2" id="KW-0805">Transcription regulation</keyword>
<keyword evidence="1" id="KW-0678">Repressor</keyword>
<evidence type="ECO:0000256" key="5">
    <source>
        <dbReference type="PROSITE-ProRule" id="PRU00335"/>
    </source>
</evidence>
<evidence type="ECO:0000313" key="8">
    <source>
        <dbReference type="Proteomes" id="UP000246005"/>
    </source>
</evidence>